<evidence type="ECO:0000313" key="2">
    <source>
        <dbReference type="Proteomes" id="UP001497680"/>
    </source>
</evidence>
<evidence type="ECO:0000313" key="1">
    <source>
        <dbReference type="EMBL" id="KAI6080709.1"/>
    </source>
</evidence>
<name>A0ACC0CJW4_9PEZI</name>
<dbReference type="Proteomes" id="UP001497680">
    <property type="component" value="Unassembled WGS sequence"/>
</dbReference>
<comment type="caution">
    <text evidence="1">The sequence shown here is derived from an EMBL/GenBank/DDBJ whole genome shotgun (WGS) entry which is preliminary data.</text>
</comment>
<gene>
    <name evidence="1" type="ORF">F4821DRAFT_250920</name>
</gene>
<accession>A0ACC0CJW4</accession>
<dbReference type="EMBL" id="MU394426">
    <property type="protein sequence ID" value="KAI6080709.1"/>
    <property type="molecule type" value="Genomic_DNA"/>
</dbReference>
<organism evidence="1 2">
    <name type="scientific">Hypoxylon rubiginosum</name>
    <dbReference type="NCBI Taxonomy" id="110542"/>
    <lineage>
        <taxon>Eukaryota</taxon>
        <taxon>Fungi</taxon>
        <taxon>Dikarya</taxon>
        <taxon>Ascomycota</taxon>
        <taxon>Pezizomycotina</taxon>
        <taxon>Sordariomycetes</taxon>
        <taxon>Xylariomycetidae</taxon>
        <taxon>Xylariales</taxon>
        <taxon>Hypoxylaceae</taxon>
        <taxon>Hypoxylon</taxon>
    </lineage>
</organism>
<sequence>MAFDQPTDAIPLLMIESSHGSDISDIAHGPGSYTAENDDDGAAPLQIFGSDEYKLLLKMPPVCTPIRLEWHQSVVKLTPAAFLVIPLGAIIAHEVLVTKFKNDLSSQIAWGPAIIVTAMVLPIVWLYLYHTDREYQQDTNRELEYITIIPTLIILCILAPMLSIPIFDSSTFASSETYLSTSTYASLLSWSQAIPNLAGSLPLRLDQTTRRPPNPWLVEDFSVKSSMKDSITFPRVRNSRGGWSKVRNDDQESDRHGLYMPILAPTRPEPLPDTAVETGLKVMTQALSVSLECQFMDIDSYEPPSLQSTGKPSLAIRVRDKDSCISTVNMTGVQLDETSRHRLRDKVLELSSTFSSQSSESQRFIQDHLIIFGGQTDVTAFAPAWSRLSPINSPADDEYCRQRLAIVGLSRPFQVNDSEPRPSLYQMASCKPQFWVADQMLEFRRRNKLPFHGLTNYTLKGAYLGNIRHQLDLPLKWKWENLAAENSTHLSEAFLSDTAAFPAVGTEWPYHLLNNEAADVGRIKPIGSLLLSSQLLLQSFVAHLSTAAEVTLREQLASDRGHVQIRTGDERMKRSINGKIFQHSFMFQASKWLWVIILARFVCSWYAMVWHLDFMNYTVPWSLSSPAARALLLQHSSIRPWLRALHTARCRLKDLPSLRIGYWHVHPKAGQEGWRLDTEDNYCVVPNKVDTTENTEKSLTVDFVAELNCLLCGIYAGIAIVIYIITETYAMVVASRDEWKGLPDASMWHVLMGMNREKGFLNIFTLRMLPTSLVFYCTLFWLPSYYYFICRRQPWKALLHKAQPASASITLDYSTKWFPLYYSIRNRQWLISILAIANLGSIFVPAFQVHLNRVSEVIKRVEEPVFRPRVLEWAENINSSLEIDQSVFDHALRGLIDRLDPDRMWLPSWAPAEVALPPFKSSGPGDFAYNASALRASLECEEVPIDIAMQPRSPDGTSSRVQYLSIPQEDNDSSSVQVRIPTPCTALPPTLTETEQDPSFESTSHEVICARWWLDHSSSYQQNDPDRSRWIITIVRGNASWSSQNREMRFWGTPSAIATTCHSKLVKESARISITDRLVSGEYNPIKYEPLGRVSKIDDGLVAAINRGLNHSNTRFDAFDDGIVAPEALIHTNHFVGDYLSWTLYQHIYAACPDCLTAEALGRDASFLFGAYLSALTWEPGAGFLKSPDADSEMLKLQPLVYQAITKVSRSSLVYQTVFTLLCICLLLTIPSTYKRYYMTPSPEPLLNSLVLFSMVDEEDDAGKKWDIPSRLEKEDLPIRGRQPSRYWRQGKYKLHKEHMKPDIRELYRRIEGWKLNFGFAYLDTELDSTRRVVVALPAPEDEGETEERYHDNVASEGQEELGRIQRRRTWETESS</sequence>
<keyword evidence="2" id="KW-1185">Reference proteome</keyword>
<reference evidence="1 2" key="1">
    <citation type="journal article" date="2022" name="New Phytol.">
        <title>Ecological generalism drives hyperdiversity of secondary metabolite gene clusters in xylarialean endophytes.</title>
        <authorList>
            <person name="Franco M.E.E."/>
            <person name="Wisecaver J.H."/>
            <person name="Arnold A.E."/>
            <person name="Ju Y.M."/>
            <person name="Slot J.C."/>
            <person name="Ahrendt S."/>
            <person name="Moore L.P."/>
            <person name="Eastman K.E."/>
            <person name="Scott K."/>
            <person name="Konkel Z."/>
            <person name="Mondo S.J."/>
            <person name="Kuo A."/>
            <person name="Hayes R.D."/>
            <person name="Haridas S."/>
            <person name="Andreopoulos B."/>
            <person name="Riley R."/>
            <person name="LaButti K."/>
            <person name="Pangilinan J."/>
            <person name="Lipzen A."/>
            <person name="Amirebrahimi M."/>
            <person name="Yan J."/>
            <person name="Adam C."/>
            <person name="Keymanesh K."/>
            <person name="Ng V."/>
            <person name="Louie K."/>
            <person name="Northen T."/>
            <person name="Drula E."/>
            <person name="Henrissat B."/>
            <person name="Hsieh H.M."/>
            <person name="Youens-Clark K."/>
            <person name="Lutzoni F."/>
            <person name="Miadlikowska J."/>
            <person name="Eastwood D.C."/>
            <person name="Hamelin R.C."/>
            <person name="Grigoriev I.V."/>
            <person name="U'Ren J.M."/>
        </authorList>
    </citation>
    <scope>NUCLEOTIDE SEQUENCE [LARGE SCALE GENOMIC DNA]</scope>
    <source>
        <strain evidence="1 2">ER1909</strain>
    </source>
</reference>
<proteinExistence type="predicted"/>
<protein>
    <submittedName>
        <fullName evidence="1">Uncharacterized protein</fullName>
    </submittedName>
</protein>